<dbReference type="GO" id="GO:0005886">
    <property type="term" value="C:plasma membrane"/>
    <property type="evidence" value="ECO:0007669"/>
    <property type="project" value="UniProtKB-SubCell"/>
</dbReference>
<evidence type="ECO:0000256" key="6">
    <source>
        <dbReference type="ARBA" id="ARBA00022692"/>
    </source>
</evidence>
<dbReference type="CDD" id="cd14476">
    <property type="entry name" value="SPX_PHO1_like"/>
    <property type="match status" value="1"/>
</dbReference>
<evidence type="ECO:0000256" key="9">
    <source>
        <dbReference type="ARBA" id="ARBA00043939"/>
    </source>
</evidence>
<dbReference type="InterPro" id="IPR004331">
    <property type="entry name" value="SPX_dom"/>
</dbReference>
<evidence type="ECO:0000256" key="8">
    <source>
        <dbReference type="ARBA" id="ARBA00023136"/>
    </source>
</evidence>
<accession>A0A397Y115</accession>
<dbReference type="AlphaFoldDB" id="A0A397Y115"/>
<dbReference type="PROSITE" id="PS51382">
    <property type="entry name" value="SPX"/>
    <property type="match status" value="1"/>
</dbReference>
<keyword evidence="4" id="KW-1003">Cell membrane</keyword>
<evidence type="ECO:0000256" key="5">
    <source>
        <dbReference type="ARBA" id="ARBA00022592"/>
    </source>
</evidence>
<feature type="transmembrane region" description="Helical" evidence="11">
    <location>
        <begin position="577"/>
        <end position="597"/>
    </location>
</feature>
<dbReference type="InterPro" id="IPR034092">
    <property type="entry name" value="PHO1_SPX"/>
</dbReference>
<evidence type="ECO:0008006" key="16">
    <source>
        <dbReference type="Google" id="ProtNLM"/>
    </source>
</evidence>
<feature type="transmembrane region" description="Helical" evidence="11">
    <location>
        <begin position="469"/>
        <end position="489"/>
    </location>
</feature>
<dbReference type="Pfam" id="PF03105">
    <property type="entry name" value="SPX"/>
    <property type="match status" value="1"/>
</dbReference>
<reference evidence="14 15" key="1">
    <citation type="submission" date="2018-06" db="EMBL/GenBank/DDBJ databases">
        <title>WGS assembly of Brassica rapa FPsc.</title>
        <authorList>
            <person name="Bowman J."/>
            <person name="Kohchi T."/>
            <person name="Yamato K."/>
            <person name="Jenkins J."/>
            <person name="Shu S."/>
            <person name="Ishizaki K."/>
            <person name="Yamaoka S."/>
            <person name="Nishihama R."/>
            <person name="Nakamura Y."/>
            <person name="Berger F."/>
            <person name="Adam C."/>
            <person name="Aki S."/>
            <person name="Althoff F."/>
            <person name="Araki T."/>
            <person name="Arteaga-Vazquez M."/>
            <person name="Balasubrmanian S."/>
            <person name="Bauer D."/>
            <person name="Boehm C."/>
            <person name="Briginshaw L."/>
            <person name="Caballero-Perez J."/>
            <person name="Catarino B."/>
            <person name="Chen F."/>
            <person name="Chiyoda S."/>
            <person name="Chovatia M."/>
            <person name="Davies K."/>
            <person name="Delmans M."/>
            <person name="Demura T."/>
            <person name="Dierschke T."/>
            <person name="Dolan L."/>
            <person name="Dorantes-Acosta A."/>
            <person name="Eklund D."/>
            <person name="Florent S."/>
            <person name="Flores-Sandoval E."/>
            <person name="Fujiyama A."/>
            <person name="Fukuzawa H."/>
            <person name="Galik B."/>
            <person name="Grimanelli D."/>
            <person name="Grimwood J."/>
            <person name="Grossniklaus U."/>
            <person name="Hamada T."/>
            <person name="Haseloff J."/>
            <person name="Hetherington A."/>
            <person name="Higo A."/>
            <person name="Hirakawa Y."/>
            <person name="Hundley H."/>
            <person name="Ikeda Y."/>
            <person name="Inoue K."/>
            <person name="Inoue S."/>
            <person name="Ishida S."/>
            <person name="Jia Q."/>
            <person name="Kakita M."/>
            <person name="Kanazawa T."/>
            <person name="Kawai Y."/>
            <person name="Kawashima T."/>
            <person name="Kennedy M."/>
            <person name="Kinose K."/>
            <person name="Kinoshita T."/>
            <person name="Kohara Y."/>
            <person name="Koide E."/>
            <person name="Komatsu K."/>
            <person name="Kopischke S."/>
            <person name="Kubo M."/>
            <person name="Kyozuka J."/>
            <person name="Lagercrantz U."/>
            <person name="Lin S."/>
            <person name="Lindquist E."/>
            <person name="Lipzen A."/>
            <person name="Lu C."/>
            <person name="Luna E."/>
            <person name="Martienssen R."/>
            <person name="Minamino N."/>
            <person name="Mizutani M."/>
            <person name="Mizutani M."/>
            <person name="Mochizuki N."/>
            <person name="Monte I."/>
            <person name="Mosher R."/>
            <person name="Nagasaki H."/>
            <person name="Nakagami H."/>
            <person name="Naramoto S."/>
            <person name="Nishitani K."/>
            <person name="Ohtani M."/>
            <person name="Okamoto T."/>
            <person name="Okumura M."/>
            <person name="Phillips J."/>
            <person name="Pollak B."/>
            <person name="Reinders A."/>
            <person name="Roevekamp M."/>
            <person name="Sano R."/>
            <person name="Sawa S."/>
            <person name="Schmid M."/>
            <person name="Shirakawa M."/>
            <person name="Solano R."/>
            <person name="Spunde A."/>
            <person name="Suetsugu N."/>
            <person name="Sugano S."/>
            <person name="Sugiyama A."/>
            <person name="Sun R."/>
            <person name="Suzuki Y."/>
            <person name="Takenaka M."/>
            <person name="Takezawa D."/>
            <person name="Tomogane H."/>
            <person name="Tsuzuki M."/>
            <person name="Ueda T."/>
            <person name="Umeda M."/>
            <person name="Ward J."/>
            <person name="Watanabe Y."/>
            <person name="Yazaki K."/>
            <person name="Yokoyama R."/>
            <person name="Yoshitake Y."/>
            <person name="Yotsui I."/>
            <person name="Zachgo S."/>
            <person name="Schmutz J."/>
        </authorList>
    </citation>
    <scope>NUCLEOTIDE SEQUENCE [LARGE SCALE GENOMIC DNA]</scope>
    <source>
        <strain evidence="15">cv. B-3</strain>
    </source>
</reference>
<keyword evidence="8 11" id="KW-0472">Membrane</keyword>
<name>A0A397Y115_BRACM</name>
<gene>
    <name evidence="14" type="ORF">BRARA_I02081</name>
</gene>
<evidence type="ECO:0000313" key="15">
    <source>
        <dbReference type="Proteomes" id="UP000264353"/>
    </source>
</evidence>
<feature type="compositionally biased region" description="Acidic residues" evidence="10">
    <location>
        <begin position="226"/>
        <end position="236"/>
    </location>
</feature>
<evidence type="ECO:0000256" key="11">
    <source>
        <dbReference type="SAM" id="Phobius"/>
    </source>
</evidence>
<keyword evidence="5" id="KW-0592">Phosphate transport</keyword>
<evidence type="ECO:0000256" key="7">
    <source>
        <dbReference type="ARBA" id="ARBA00022989"/>
    </source>
</evidence>
<organism evidence="14 15">
    <name type="scientific">Brassica campestris</name>
    <name type="common">Field mustard</name>
    <dbReference type="NCBI Taxonomy" id="3711"/>
    <lineage>
        <taxon>Eukaryota</taxon>
        <taxon>Viridiplantae</taxon>
        <taxon>Streptophyta</taxon>
        <taxon>Embryophyta</taxon>
        <taxon>Tracheophyta</taxon>
        <taxon>Spermatophyta</taxon>
        <taxon>Magnoliopsida</taxon>
        <taxon>eudicotyledons</taxon>
        <taxon>Gunneridae</taxon>
        <taxon>Pentapetalae</taxon>
        <taxon>rosids</taxon>
        <taxon>malvids</taxon>
        <taxon>Brassicales</taxon>
        <taxon>Brassicaceae</taxon>
        <taxon>Brassiceae</taxon>
        <taxon>Brassica</taxon>
    </lineage>
</organism>
<comment type="function">
    <text evidence="9">May transport inorganic phosphate (Pi).</text>
</comment>
<evidence type="ECO:0000313" key="14">
    <source>
        <dbReference type="EMBL" id="RID45344.1"/>
    </source>
</evidence>
<evidence type="ECO:0000256" key="3">
    <source>
        <dbReference type="ARBA" id="ARBA00022448"/>
    </source>
</evidence>
<dbReference type="InterPro" id="IPR004342">
    <property type="entry name" value="EXS_C"/>
</dbReference>
<feature type="transmembrane region" description="Helical" evidence="11">
    <location>
        <begin position="501"/>
        <end position="520"/>
    </location>
</feature>
<dbReference type="PROSITE" id="PS51380">
    <property type="entry name" value="EXS"/>
    <property type="match status" value="1"/>
</dbReference>
<protein>
    <recommendedName>
        <fullName evidence="16">EXS domain-containing protein</fullName>
    </recommendedName>
</protein>
<feature type="domain" description="EXS" evidence="12">
    <location>
        <begin position="464"/>
        <end position="660"/>
    </location>
</feature>
<evidence type="ECO:0000259" key="13">
    <source>
        <dbReference type="PROSITE" id="PS51382"/>
    </source>
</evidence>
<evidence type="ECO:0000256" key="1">
    <source>
        <dbReference type="ARBA" id="ARBA00004651"/>
    </source>
</evidence>
<evidence type="ECO:0000256" key="2">
    <source>
        <dbReference type="ARBA" id="ARBA00009665"/>
    </source>
</evidence>
<dbReference type="Pfam" id="PF03124">
    <property type="entry name" value="EXS"/>
    <property type="match status" value="1"/>
</dbReference>
<proteinExistence type="inferred from homology"/>
<sequence>MKFGKEFSSQIVPEWHEAYMDYEYLKSLLKDITKFKRKNNPHGQHLRRKLTVYRTFSGLLSKSGRKRHPHGGAPISPFSDSDDDIEEGLKSAPILVHSASHGYETTFLMAAEAGGEYETVFFRRLDDEFNKVETFYKEKVEEVMKEAVMLNKQMDALIAFGVKVEHPDGWPWKERTVEMTRLASDVDISAAAVAASTPAGARSTKLGAQALEAIQEGGSSSTGKSDEDEDDDDKEKEEEKVVYDTAASDISRLSAARPSPIEVLDRVKINNTKETPRSTIKSVLKPSNPELKFSRDNLKRVEEKLRRAFVEFYHKLRLLKSYSFLNVLAFSKILKKYDKVSSRNATKSYMKMVDNSYLGGSDEVIRLMERVEATFIKHFTNANRTKGMNILRPKAKRERHRITFSTDNYILYIKTEVTTLIHVTLPDFLLGDQLTSQVQALRSVQFYICHYGWGDYKLRQNTCTDSDTYNAFLFIVAVVPYVCRLLQCLRRLFEEKNAEQGYNGIKYFLTIVAVCLRTAYSVDKDNQFVWRMLAGIFSAIAAIFCTYWDLVLDWGLLNRTSKNRWLRDKLLIPQKKVYFIAMILNVLLRFAWVQTVLDFNFSFMHRQTMVAVVASLEIIRRGIWNFFRLENEHLNNVGKYRAFKTVPLPFNYDEDDDKDN</sequence>
<feature type="region of interest" description="Disordered" evidence="10">
    <location>
        <begin position="61"/>
        <end position="80"/>
    </location>
</feature>
<dbReference type="Proteomes" id="UP000264353">
    <property type="component" value="Chromosome A9"/>
</dbReference>
<evidence type="ECO:0000256" key="4">
    <source>
        <dbReference type="ARBA" id="ARBA00022475"/>
    </source>
</evidence>
<dbReference type="PANTHER" id="PTHR10783:SF128">
    <property type="entry name" value="PHOSPHATE TRANSPORTER PHO1 HOMOLOG 5"/>
    <property type="match status" value="1"/>
</dbReference>
<dbReference type="GO" id="GO:0006817">
    <property type="term" value="P:phosphate ion transport"/>
    <property type="evidence" value="ECO:0007669"/>
    <property type="project" value="UniProtKB-KW"/>
</dbReference>
<comment type="similarity">
    <text evidence="2">Belongs to the SYG1 (TC 2.A.94) family.</text>
</comment>
<comment type="subcellular location">
    <subcellularLocation>
        <location evidence="1">Cell membrane</location>
        <topology evidence="1">Multi-pass membrane protein</topology>
    </subcellularLocation>
</comment>
<dbReference type="PANTHER" id="PTHR10783">
    <property type="entry name" value="XENOTROPIC AND POLYTROPIC RETROVIRUS RECEPTOR 1-RELATED"/>
    <property type="match status" value="1"/>
</dbReference>
<dbReference type="EMBL" id="CM010636">
    <property type="protein sequence ID" value="RID45344.1"/>
    <property type="molecule type" value="Genomic_DNA"/>
</dbReference>
<keyword evidence="6 11" id="KW-0812">Transmembrane</keyword>
<feature type="region of interest" description="Disordered" evidence="10">
    <location>
        <begin position="214"/>
        <end position="243"/>
    </location>
</feature>
<keyword evidence="3" id="KW-0813">Transport</keyword>
<feature type="transmembrane region" description="Helical" evidence="11">
    <location>
        <begin position="532"/>
        <end position="556"/>
    </location>
</feature>
<evidence type="ECO:0000256" key="10">
    <source>
        <dbReference type="SAM" id="MobiDB-lite"/>
    </source>
</evidence>
<evidence type="ECO:0000259" key="12">
    <source>
        <dbReference type="PROSITE" id="PS51380"/>
    </source>
</evidence>
<feature type="domain" description="SPX" evidence="13">
    <location>
        <begin position="1"/>
        <end position="351"/>
    </location>
</feature>
<keyword evidence="7 11" id="KW-1133">Transmembrane helix</keyword>